<evidence type="ECO:0000313" key="3">
    <source>
        <dbReference type="EMBL" id="KAJ6262647.1"/>
    </source>
</evidence>
<dbReference type="Proteomes" id="UP001221413">
    <property type="component" value="Unassembled WGS sequence"/>
</dbReference>
<protein>
    <submittedName>
        <fullName evidence="3">Uncharacterized protein</fullName>
    </submittedName>
</protein>
<feature type="signal peptide" evidence="2">
    <location>
        <begin position="1"/>
        <end position="23"/>
    </location>
</feature>
<dbReference type="SUPFAM" id="SSF52743">
    <property type="entry name" value="Subtilisin-like"/>
    <property type="match status" value="1"/>
</dbReference>
<dbReference type="InterPro" id="IPR023827">
    <property type="entry name" value="Peptidase_S8_Asp-AS"/>
</dbReference>
<keyword evidence="2" id="KW-0732">Signal</keyword>
<evidence type="ECO:0000256" key="2">
    <source>
        <dbReference type="SAM" id="SignalP"/>
    </source>
</evidence>
<name>A0AAD6J5V3_DREDA</name>
<reference evidence="3" key="1">
    <citation type="submission" date="2023-01" db="EMBL/GenBank/DDBJ databases">
        <title>The chitinases involved in constricting ring structure development in the nematode-trapping fungus Drechslerella dactyloides.</title>
        <authorList>
            <person name="Wang R."/>
            <person name="Zhang L."/>
            <person name="Tang P."/>
            <person name="Li S."/>
            <person name="Liang L."/>
        </authorList>
    </citation>
    <scope>NUCLEOTIDE SEQUENCE</scope>
    <source>
        <strain evidence="3">YMF1.00031</strain>
    </source>
</reference>
<dbReference type="Gene3D" id="3.40.50.200">
    <property type="entry name" value="Peptidase S8/S53 domain"/>
    <property type="match status" value="1"/>
</dbReference>
<dbReference type="PROSITE" id="PS00136">
    <property type="entry name" value="SUBTILASE_ASP"/>
    <property type="match status" value="1"/>
</dbReference>
<keyword evidence="1" id="KW-0378">Hydrolase</keyword>
<dbReference type="AlphaFoldDB" id="A0AAD6J5V3"/>
<feature type="chain" id="PRO_5041907858" evidence="2">
    <location>
        <begin position="24"/>
        <end position="512"/>
    </location>
</feature>
<organism evidence="3 4">
    <name type="scientific">Drechslerella dactyloides</name>
    <name type="common">Nematode-trapping fungus</name>
    <name type="synonym">Arthrobotrys dactyloides</name>
    <dbReference type="NCBI Taxonomy" id="74499"/>
    <lineage>
        <taxon>Eukaryota</taxon>
        <taxon>Fungi</taxon>
        <taxon>Dikarya</taxon>
        <taxon>Ascomycota</taxon>
        <taxon>Pezizomycotina</taxon>
        <taxon>Orbiliomycetes</taxon>
        <taxon>Orbiliales</taxon>
        <taxon>Orbiliaceae</taxon>
        <taxon>Drechslerella</taxon>
    </lineage>
</organism>
<dbReference type="GO" id="GO:0006508">
    <property type="term" value="P:proteolysis"/>
    <property type="evidence" value="ECO:0007669"/>
    <property type="project" value="InterPro"/>
</dbReference>
<dbReference type="GO" id="GO:0004252">
    <property type="term" value="F:serine-type endopeptidase activity"/>
    <property type="evidence" value="ECO:0007669"/>
    <property type="project" value="InterPro"/>
</dbReference>
<sequence>MNLNLNPLSLAFLLLFLLSNSFAFPAGSDTERPGSGSSGLSGILGWNGEVEKKYKPDEVLLFVVFPKKDYWQNDKVIGEIESLLKGVLDPDVNMEDPEDPAEAVYVHKYKNLGTPLIQVLGKYHAIADVIIDDFENKEGNERKRIGISDYLDTWGIIRAEDDFSEKMRRVDERRFLSEDEWTHGSEVETTRIRKGIMRKNNKGAVEYEFETINSDIRSWSKPPGITSEEWKSRPVYYEDSEGKDIDIFVLDSGFALDGAREHQEFADAIENGQIKGWLYAEGPLGANKPGDYLWSVPDEGWIDFHGTHVISKILGRQTGFSRKANVWVLERIEKETEENPKYRAIINMCTIIEYHGLGDELDPYPESALTTVERKFIEAYSRIADIVLARLSERENVIIVTGTGNDWLGRGPISEWPAKRGGSIENLVVLGSVDKKDRDSNLIPSKSQDEFEYICRGGISYAIPAVSGILATHMSANPEWSPKQAIGKLYNDAYPRAEGADAIKITWTGISP</sequence>
<gene>
    <name evidence="3" type="ORF">Dda_3459</name>
</gene>
<comment type="caution">
    <text evidence="3">The sequence shown here is derived from an EMBL/GenBank/DDBJ whole genome shotgun (WGS) entry which is preliminary data.</text>
</comment>
<dbReference type="EMBL" id="JAQGDS010000003">
    <property type="protein sequence ID" value="KAJ6262647.1"/>
    <property type="molecule type" value="Genomic_DNA"/>
</dbReference>
<keyword evidence="4" id="KW-1185">Reference proteome</keyword>
<dbReference type="InterPro" id="IPR036852">
    <property type="entry name" value="Peptidase_S8/S53_dom_sf"/>
</dbReference>
<evidence type="ECO:0000256" key="1">
    <source>
        <dbReference type="ARBA" id="ARBA00022801"/>
    </source>
</evidence>
<evidence type="ECO:0000313" key="4">
    <source>
        <dbReference type="Proteomes" id="UP001221413"/>
    </source>
</evidence>
<accession>A0AAD6J5V3</accession>
<proteinExistence type="predicted"/>